<proteinExistence type="predicted"/>
<organism evidence="2 3">
    <name type="scientific">Agrobacterium rosae</name>
    <dbReference type="NCBI Taxonomy" id="1972867"/>
    <lineage>
        <taxon>Bacteria</taxon>
        <taxon>Pseudomonadati</taxon>
        <taxon>Pseudomonadota</taxon>
        <taxon>Alphaproteobacteria</taxon>
        <taxon>Hyphomicrobiales</taxon>
        <taxon>Rhizobiaceae</taxon>
        <taxon>Rhizobium/Agrobacterium group</taxon>
        <taxon>Agrobacterium</taxon>
    </lineage>
</organism>
<dbReference type="RefSeq" id="WP_159442821.1">
    <property type="nucleotide sequence ID" value="NZ_FMUE01000026.1"/>
</dbReference>
<dbReference type="STRING" id="1907666.DSM25559_5270"/>
<dbReference type="Proteomes" id="UP000187891">
    <property type="component" value="Unassembled WGS sequence"/>
</dbReference>
<accession>A0A1R3U6D9</accession>
<dbReference type="AlphaFoldDB" id="A0A1R3U6D9"/>
<name>A0A1R3U6D9_9HYPH</name>
<evidence type="ECO:0000313" key="3">
    <source>
        <dbReference type="Proteomes" id="UP000187891"/>
    </source>
</evidence>
<dbReference type="EMBL" id="FMUE01000026">
    <property type="protein sequence ID" value="SCX35997.1"/>
    <property type="molecule type" value="Genomic_DNA"/>
</dbReference>
<reference evidence="3" key="1">
    <citation type="submission" date="2016-10" db="EMBL/GenBank/DDBJ databases">
        <authorList>
            <person name="Wibberg D."/>
        </authorList>
    </citation>
    <scope>NUCLEOTIDE SEQUENCE [LARGE SCALE GENOMIC DNA]</scope>
</reference>
<feature type="region of interest" description="Disordered" evidence="1">
    <location>
        <begin position="1"/>
        <end position="52"/>
    </location>
</feature>
<gene>
    <name evidence="2" type="ORF">DSM25559_5270</name>
</gene>
<sequence>MSNFEKVEINGKTVWLPKQQEPHPLPQQAAVKPKGYQSKRVGKQYGERKNWW</sequence>
<protein>
    <submittedName>
        <fullName evidence="2">Uncharacterized protein</fullName>
    </submittedName>
</protein>
<evidence type="ECO:0000256" key="1">
    <source>
        <dbReference type="SAM" id="MobiDB-lite"/>
    </source>
</evidence>
<evidence type="ECO:0000313" key="2">
    <source>
        <dbReference type="EMBL" id="SCX35997.1"/>
    </source>
</evidence>